<accession>A0ABQ5SCH6</accession>
<proteinExistence type="predicted"/>
<evidence type="ECO:0000256" key="1">
    <source>
        <dbReference type="SAM" id="MobiDB-lite"/>
    </source>
</evidence>
<comment type="caution">
    <text evidence="2">The sequence shown here is derived from an EMBL/GenBank/DDBJ whole genome shotgun (WGS) entry which is preliminary data.</text>
</comment>
<feature type="compositionally biased region" description="Polar residues" evidence="1">
    <location>
        <begin position="118"/>
        <end position="134"/>
    </location>
</feature>
<dbReference type="Gene3D" id="2.120.10.80">
    <property type="entry name" value="Kelch-type beta propeller"/>
    <property type="match status" value="3"/>
</dbReference>
<dbReference type="InterPro" id="IPR006652">
    <property type="entry name" value="Kelch_1"/>
</dbReference>
<feature type="region of interest" description="Disordered" evidence="1">
    <location>
        <begin position="118"/>
        <end position="158"/>
    </location>
</feature>
<evidence type="ECO:0000313" key="3">
    <source>
        <dbReference type="Proteomes" id="UP001165090"/>
    </source>
</evidence>
<organism evidence="2 3">
    <name type="scientific">Volvox africanus</name>
    <dbReference type="NCBI Taxonomy" id="51714"/>
    <lineage>
        <taxon>Eukaryota</taxon>
        <taxon>Viridiplantae</taxon>
        <taxon>Chlorophyta</taxon>
        <taxon>core chlorophytes</taxon>
        <taxon>Chlorophyceae</taxon>
        <taxon>CS clade</taxon>
        <taxon>Chlamydomonadales</taxon>
        <taxon>Volvocaceae</taxon>
        <taxon>Volvox</taxon>
    </lineage>
</organism>
<dbReference type="InterPro" id="IPR011043">
    <property type="entry name" value="Gal_Oxase/kelch_b-propeller"/>
</dbReference>
<keyword evidence="3" id="KW-1185">Reference proteome</keyword>
<name>A0ABQ5SCH6_9CHLO</name>
<reference evidence="2 3" key="1">
    <citation type="journal article" date="2023" name="IScience">
        <title>Expanded male sex-determining region conserved during the evolution of homothallism in the green alga Volvox.</title>
        <authorList>
            <person name="Yamamoto K."/>
            <person name="Matsuzaki R."/>
            <person name="Mahakham W."/>
            <person name="Heman W."/>
            <person name="Sekimoto H."/>
            <person name="Kawachi M."/>
            <person name="Minakuchi Y."/>
            <person name="Toyoda A."/>
            <person name="Nozaki H."/>
        </authorList>
    </citation>
    <scope>NUCLEOTIDE SEQUENCE [LARGE SCALE GENOMIC DNA]</scope>
    <source>
        <strain evidence="2 3">NIES-4468</strain>
    </source>
</reference>
<dbReference type="InterPro" id="IPR015915">
    <property type="entry name" value="Kelch-typ_b-propeller"/>
</dbReference>
<dbReference type="Proteomes" id="UP001165090">
    <property type="component" value="Unassembled WGS sequence"/>
</dbReference>
<evidence type="ECO:0000313" key="2">
    <source>
        <dbReference type="EMBL" id="GLI67647.1"/>
    </source>
</evidence>
<evidence type="ECO:0008006" key="4">
    <source>
        <dbReference type="Google" id="ProtNLM"/>
    </source>
</evidence>
<feature type="non-terminal residue" evidence="2">
    <location>
        <position position="409"/>
    </location>
</feature>
<sequence length="409" mass="42960">HWQPVMPLCLGQSDVIEAVPRWGHASAVHGHCIYLLGGYGGGGAHARRGDVLVYDTHRRTWEALDVEGVAPSPRMGHTAACIGDGYVVLIGGRTSPVDALEDVWILDIEARSWTQLHPSVDSNTTSGAPGSHSSFPGRYRHSAVSVPPPQAVSGTATGAAPTAAAGAATTTCSRRHSLNGWRVVVFGGRNGDAVLGDMWVLSRDPWVSGSASLASGWRWQQVARAAGPGIDMPSPRKSHAACWVPASTDPPSAAAAAATTAATAGRMYVHGGTCGYGLHFDDTFYLDLDSYTWYRCEPRHDSGGGINGGTAAAVHPPACFSHTLSRWGPLLLLVGGYPTDHHRQLCVLDTRSHSWANLDTVMQTEPAVTAAVTPAGSGGATATSPPPFPVDFVPIRHCAEVLGDTLYVM</sequence>
<dbReference type="PANTHER" id="PTHR23244">
    <property type="entry name" value="KELCH REPEAT DOMAIN"/>
    <property type="match status" value="1"/>
</dbReference>
<feature type="non-terminal residue" evidence="2">
    <location>
        <position position="1"/>
    </location>
</feature>
<dbReference type="EMBL" id="BSDZ01000078">
    <property type="protein sequence ID" value="GLI67647.1"/>
    <property type="molecule type" value="Genomic_DNA"/>
</dbReference>
<dbReference type="Pfam" id="PF01344">
    <property type="entry name" value="Kelch_1"/>
    <property type="match status" value="1"/>
</dbReference>
<protein>
    <recommendedName>
        <fullName evidence="4">Galactose oxidase</fullName>
    </recommendedName>
</protein>
<gene>
    <name evidence="2" type="ORF">VaNZ11_011896</name>
</gene>
<dbReference type="SUPFAM" id="SSF50965">
    <property type="entry name" value="Galactose oxidase, central domain"/>
    <property type="match status" value="1"/>
</dbReference>
<dbReference type="Pfam" id="PF24681">
    <property type="entry name" value="Kelch_KLHDC2_KLHL20_DRC7"/>
    <property type="match status" value="1"/>
</dbReference>